<reference evidence="2 3" key="1">
    <citation type="submission" date="2018-11" db="EMBL/GenBank/DDBJ databases">
        <title>Species Designations Belie Phenotypic and Genotypic Heterogeneity in Oral Streptococci.</title>
        <authorList>
            <person name="Velsko I."/>
        </authorList>
    </citation>
    <scope>NUCLEOTIDE SEQUENCE [LARGE SCALE GENOMIC DNA]</scope>
    <source>
        <strain evidence="2 3">A54</strain>
    </source>
</reference>
<dbReference type="RefSeq" id="WP_221760780.1">
    <property type="nucleotide sequence ID" value="NZ_RJPO01000011.1"/>
</dbReference>
<evidence type="ECO:0000313" key="3">
    <source>
        <dbReference type="Proteomes" id="UP000277890"/>
    </source>
</evidence>
<sequence length="173" mass="20297">MRTQNQAFLKQKELQEVKANADEVLRRSIEDILREIEVTLNGKMKEFNDSLFSNQRKPPYIHFNRYDSYKFETPMDTGTVSNYKGMIVYDLAMLFSTALPALAHDSLLFKNLEKNVEDGIIKIYNSTKKQVPIAYDKQDDCRPETRDILERNCVLRLSNDNCELYGRSWNIEE</sequence>
<dbReference type="AlphaFoldDB" id="A0A428GT73"/>
<dbReference type="Proteomes" id="UP000277890">
    <property type="component" value="Unassembled WGS sequence"/>
</dbReference>
<comment type="caution">
    <text evidence="2">The sequence shown here is derived from an EMBL/GenBank/DDBJ whole genome shotgun (WGS) entry which is preliminary data.</text>
</comment>
<proteinExistence type="predicted"/>
<dbReference type="Pfam" id="PF10088">
    <property type="entry name" value="DUF2326"/>
    <property type="match status" value="1"/>
</dbReference>
<name>A0A428GT73_STRCR</name>
<dbReference type="InterPro" id="IPR018760">
    <property type="entry name" value="DUF2326"/>
</dbReference>
<protein>
    <recommendedName>
        <fullName evidence="1">DUF2326 domain-containing protein</fullName>
    </recommendedName>
</protein>
<organism evidence="2 3">
    <name type="scientific">Streptococcus cristatus</name>
    <dbReference type="NCBI Taxonomy" id="45634"/>
    <lineage>
        <taxon>Bacteria</taxon>
        <taxon>Bacillati</taxon>
        <taxon>Bacillota</taxon>
        <taxon>Bacilli</taxon>
        <taxon>Lactobacillales</taxon>
        <taxon>Streptococcaceae</taxon>
        <taxon>Streptococcus</taxon>
    </lineage>
</organism>
<accession>A0A428GT73</accession>
<dbReference type="EMBL" id="RJPQ01000010">
    <property type="protein sequence ID" value="RSJ85108.1"/>
    <property type="molecule type" value="Genomic_DNA"/>
</dbReference>
<evidence type="ECO:0000313" key="2">
    <source>
        <dbReference type="EMBL" id="RSJ85108.1"/>
    </source>
</evidence>
<evidence type="ECO:0000259" key="1">
    <source>
        <dbReference type="Pfam" id="PF10088"/>
    </source>
</evidence>
<gene>
    <name evidence="2" type="ORF">D8794_07900</name>
</gene>
<feature type="domain" description="DUF2326" evidence="1">
    <location>
        <begin position="55"/>
        <end position="165"/>
    </location>
</feature>